<evidence type="ECO:0000259" key="8">
    <source>
        <dbReference type="PROSITE" id="PS51462"/>
    </source>
</evidence>
<evidence type="ECO:0000256" key="2">
    <source>
        <dbReference type="ARBA" id="ARBA00001946"/>
    </source>
</evidence>
<evidence type="ECO:0000256" key="5">
    <source>
        <dbReference type="ARBA" id="ARBA00022842"/>
    </source>
</evidence>
<comment type="cofactor">
    <cofactor evidence="1">
        <name>Mn(2+)</name>
        <dbReference type="ChEBI" id="CHEBI:29035"/>
    </cofactor>
</comment>
<dbReference type="InterPro" id="IPR045121">
    <property type="entry name" value="CoAse"/>
</dbReference>
<keyword evidence="4" id="KW-0378">Hydrolase</keyword>
<evidence type="ECO:0000256" key="4">
    <source>
        <dbReference type="ARBA" id="ARBA00022801"/>
    </source>
</evidence>
<dbReference type="EMBL" id="CP044427">
    <property type="protein sequence ID" value="QFG67592.1"/>
    <property type="molecule type" value="Genomic_DNA"/>
</dbReference>
<dbReference type="GO" id="GO:0010945">
    <property type="term" value="F:coenzyme A diphosphatase activity"/>
    <property type="evidence" value="ECO:0007669"/>
    <property type="project" value="InterPro"/>
</dbReference>
<comment type="cofactor">
    <cofactor evidence="2">
        <name>Mg(2+)</name>
        <dbReference type="ChEBI" id="CHEBI:18420"/>
    </cofactor>
</comment>
<organism evidence="9 10">
    <name type="scientific">Ornithinimicrobium pratense</name>
    <dbReference type="NCBI Taxonomy" id="2593973"/>
    <lineage>
        <taxon>Bacteria</taxon>
        <taxon>Bacillati</taxon>
        <taxon>Actinomycetota</taxon>
        <taxon>Actinomycetes</taxon>
        <taxon>Micrococcales</taxon>
        <taxon>Ornithinimicrobiaceae</taxon>
        <taxon>Ornithinimicrobium</taxon>
    </lineage>
</organism>
<dbReference type="CDD" id="cd03426">
    <property type="entry name" value="NUDIX_CoAse_Nudt7"/>
    <property type="match status" value="1"/>
</dbReference>
<sequence length="219" mass="23537">MTAYPPPRWLTDLAQHLPTLPGERFSRFLPPPEGGRRHSAVLVLFAPDVQGPGGADETTVVITERAHTMRSHAGQPAFPGGGSEEGDAGPADTALREAWEEVDLDPASVDVLAHLPTLHIPVSGYDVTPVLGWWREPRPGSLWAKDETEVARVVQPTLSSLLDPAARFRVGHPSGFVGPAWDVDGLLVWGFTAGLLDTLLDLAGLTRPWQEGAPTRMIG</sequence>
<keyword evidence="5" id="KW-0460">Magnesium</keyword>
<name>A0A5J6V344_9MICO</name>
<dbReference type="InterPro" id="IPR000086">
    <property type="entry name" value="NUDIX_hydrolase_dom"/>
</dbReference>
<keyword evidence="3" id="KW-0479">Metal-binding</keyword>
<keyword evidence="6" id="KW-0464">Manganese</keyword>
<dbReference type="Proteomes" id="UP000326546">
    <property type="component" value="Chromosome"/>
</dbReference>
<keyword evidence="10" id="KW-1185">Reference proteome</keyword>
<evidence type="ECO:0000256" key="3">
    <source>
        <dbReference type="ARBA" id="ARBA00022723"/>
    </source>
</evidence>
<protein>
    <submittedName>
        <fullName evidence="9">CoA pyrophosphatase</fullName>
    </submittedName>
</protein>
<dbReference type="PANTHER" id="PTHR12992">
    <property type="entry name" value="NUDIX HYDROLASE"/>
    <property type="match status" value="1"/>
</dbReference>
<feature type="domain" description="Nudix hydrolase" evidence="8">
    <location>
        <begin position="35"/>
        <end position="178"/>
    </location>
</feature>
<dbReference type="PANTHER" id="PTHR12992:SF11">
    <property type="entry name" value="MITOCHONDRIAL COENZYME A DIPHOSPHATASE NUDT8"/>
    <property type="match status" value="1"/>
</dbReference>
<gene>
    <name evidence="9" type="ORF">FY030_01585</name>
</gene>
<dbReference type="PROSITE" id="PS51462">
    <property type="entry name" value="NUDIX"/>
    <property type="match status" value="1"/>
</dbReference>
<dbReference type="RefSeq" id="WP_158059989.1">
    <property type="nucleotide sequence ID" value="NZ_CP044427.1"/>
</dbReference>
<proteinExistence type="predicted"/>
<evidence type="ECO:0000313" key="9">
    <source>
        <dbReference type="EMBL" id="QFG67592.1"/>
    </source>
</evidence>
<evidence type="ECO:0000256" key="1">
    <source>
        <dbReference type="ARBA" id="ARBA00001936"/>
    </source>
</evidence>
<dbReference type="InterPro" id="IPR015797">
    <property type="entry name" value="NUDIX_hydrolase-like_dom_sf"/>
</dbReference>
<evidence type="ECO:0000256" key="6">
    <source>
        <dbReference type="ARBA" id="ARBA00023211"/>
    </source>
</evidence>
<dbReference type="Gene3D" id="3.90.79.10">
    <property type="entry name" value="Nucleoside Triphosphate Pyrophosphohydrolase"/>
    <property type="match status" value="1"/>
</dbReference>
<dbReference type="Pfam" id="PF00293">
    <property type="entry name" value="NUDIX"/>
    <property type="match status" value="1"/>
</dbReference>
<evidence type="ECO:0000313" key="10">
    <source>
        <dbReference type="Proteomes" id="UP000326546"/>
    </source>
</evidence>
<feature type="region of interest" description="Disordered" evidence="7">
    <location>
        <begin position="70"/>
        <end position="92"/>
    </location>
</feature>
<evidence type="ECO:0000256" key="7">
    <source>
        <dbReference type="SAM" id="MobiDB-lite"/>
    </source>
</evidence>
<dbReference type="AlphaFoldDB" id="A0A5J6V344"/>
<dbReference type="SUPFAM" id="SSF55811">
    <property type="entry name" value="Nudix"/>
    <property type="match status" value="1"/>
</dbReference>
<dbReference type="OrthoDB" id="9802805at2"/>
<accession>A0A5J6V344</accession>
<reference evidence="9 10" key="1">
    <citation type="submission" date="2019-09" db="EMBL/GenBank/DDBJ databases">
        <title>Serinicoccus pratensis sp. nov., isolated from meadow soil.</title>
        <authorList>
            <person name="Zhang W."/>
        </authorList>
    </citation>
    <scope>NUCLEOTIDE SEQUENCE [LARGE SCALE GENOMIC DNA]</scope>
    <source>
        <strain evidence="9 10">W204</strain>
    </source>
</reference>
<dbReference type="KEGG" id="serw:FY030_01585"/>
<dbReference type="GO" id="GO:0046872">
    <property type="term" value="F:metal ion binding"/>
    <property type="evidence" value="ECO:0007669"/>
    <property type="project" value="UniProtKB-KW"/>
</dbReference>